<dbReference type="OrthoDB" id="435402at2759"/>
<dbReference type="EMBL" id="MLQL01000001">
    <property type="protein sequence ID" value="OQE32471.1"/>
    <property type="molecule type" value="Genomic_DNA"/>
</dbReference>
<evidence type="ECO:0000256" key="1">
    <source>
        <dbReference type="SAM" id="MobiDB-lite"/>
    </source>
</evidence>
<feature type="compositionally biased region" description="Basic and acidic residues" evidence="1">
    <location>
        <begin position="174"/>
        <end position="183"/>
    </location>
</feature>
<feature type="compositionally biased region" description="Basic residues" evidence="1">
    <location>
        <begin position="196"/>
        <end position="211"/>
    </location>
</feature>
<feature type="compositionally biased region" description="Basic residues" evidence="1">
    <location>
        <begin position="73"/>
        <end position="83"/>
    </location>
</feature>
<dbReference type="Pfam" id="PF09692">
    <property type="entry name" value="Arb1"/>
    <property type="match status" value="1"/>
</dbReference>
<sequence length="938" mass="105574">MDKSPEPTREDNLSTANQPLTSSGSEEHTKHTEAMTGDCATGNGNPGLTIQDEEHAEATKERSFTSSPESSFKSHRSSVKHARFTFLDSVTLAEPELKKSEVGSKTENNIEEPLAGLDQEPNKHASQVHDGADLGGALPKSINSAVVTKEPESTTNTSDVNNGPNSENAPKIGFKHDPDEERVLANVELDDGSSSKSKKKKKKKNKRRPKSQRGENAPSGFEPFYADAPMTPNEAEENKSIYDPALPILDRIDEGIKRFLYKRRLEPYRRKAFLKYLQYGGVSVGPNHSQGVTPSELKEMTKEEAMQARCTTATFPKRGKPYPISFNDVATGYLTGFYMGHYNPDTEEEIKVCTDTMKNFFTYLLYHDVCPEQKEDLEEARRTCDRAAKELWMNQQLVHHGGPGDFNRGCSVLFGGYYFGDVHDPEAWENVRHFDGKVFTIEMARKAVKYGVAIAGNDRTARKFKILADLDMIEAKQVPDIDGFEVTSVEEPSEETIGLYRELAPDLGPVGKIRAKEFRDPARGPFDLTPWEKVDWDAGFAPTYEFEFLVEPDLFPYILPGMKIISDVYETNFGQYYFDEILSVLPSFYKFMYNDWMMDYVVPAPIKYIPDEEEVARRRAKESIMRPPEPTPAEWAMHMMAHEIDWVIRPGQTVMDAVWQMIHTLERFGWDMEEVKDLLGLVDPNPLKAKERATEGELRPVRRSNEPRNIPLFETPEQALDRTIGYFQNPERIKPVIAPEVIAKILKQKKERLEKEQAEKEAQASGGQNIEKNQGAEGQPKGHSNPDVPPEAMAYFMKSVKKQIEKEQAEKGAETPITPELIQKFAKKTMEYVEKEVAKRKAQTSDEQKTAKNQVSEGQPRRGPTNDKGIQTVDGRKSAKSQEAEGQPNLRATDSQATQTTSGDQKPAKKQESEGQPKRGPTGDKATQTSGEQKIAKN</sequence>
<dbReference type="InterPro" id="IPR018606">
    <property type="entry name" value="Arb1"/>
</dbReference>
<feature type="compositionally biased region" description="Basic and acidic residues" evidence="1">
    <location>
        <begin position="835"/>
        <end position="850"/>
    </location>
</feature>
<feature type="compositionally biased region" description="Basic and acidic residues" evidence="1">
    <location>
        <begin position="874"/>
        <end position="883"/>
    </location>
</feature>
<dbReference type="AlphaFoldDB" id="A0A1V6U1V9"/>
<feature type="compositionally biased region" description="Basic and acidic residues" evidence="1">
    <location>
        <begin position="52"/>
        <end position="63"/>
    </location>
</feature>
<evidence type="ECO:0000313" key="2">
    <source>
        <dbReference type="EMBL" id="OQE32471.1"/>
    </source>
</evidence>
<feature type="compositionally biased region" description="Basic and acidic residues" evidence="1">
    <location>
        <begin position="1"/>
        <end position="12"/>
    </location>
</feature>
<name>A0A1V6U1V9_9EURO</name>
<protein>
    <recommendedName>
        <fullName evidence="4">Argonaute complex, subunit Arb1</fullName>
    </recommendedName>
</protein>
<dbReference type="GO" id="GO:0031047">
    <property type="term" value="P:regulatory ncRNA-mediated gene silencing"/>
    <property type="evidence" value="ECO:0007669"/>
    <property type="project" value="InterPro"/>
</dbReference>
<dbReference type="Proteomes" id="UP000191342">
    <property type="component" value="Unassembled WGS sequence"/>
</dbReference>
<feature type="compositionally biased region" description="Polar residues" evidence="1">
    <location>
        <begin position="153"/>
        <end position="168"/>
    </location>
</feature>
<gene>
    <name evidence="2" type="ORF">PENFLA_c001G04770</name>
</gene>
<feature type="compositionally biased region" description="Polar residues" evidence="1">
    <location>
        <begin position="13"/>
        <end position="24"/>
    </location>
</feature>
<feature type="region of interest" description="Disordered" evidence="1">
    <location>
        <begin position="1"/>
        <end position="239"/>
    </location>
</feature>
<organism evidence="2 3">
    <name type="scientific">Penicillium flavigenum</name>
    <dbReference type="NCBI Taxonomy" id="254877"/>
    <lineage>
        <taxon>Eukaryota</taxon>
        <taxon>Fungi</taxon>
        <taxon>Dikarya</taxon>
        <taxon>Ascomycota</taxon>
        <taxon>Pezizomycotina</taxon>
        <taxon>Eurotiomycetes</taxon>
        <taxon>Eurotiomycetidae</taxon>
        <taxon>Eurotiales</taxon>
        <taxon>Aspergillaceae</taxon>
        <taxon>Penicillium</taxon>
    </lineage>
</organism>
<feature type="compositionally biased region" description="Polar residues" evidence="1">
    <location>
        <begin position="890"/>
        <end position="904"/>
    </location>
</feature>
<dbReference type="STRING" id="254877.A0A1V6U1V9"/>
<feature type="region of interest" description="Disordered" evidence="1">
    <location>
        <begin position="754"/>
        <end position="800"/>
    </location>
</feature>
<feature type="compositionally biased region" description="Basic and acidic residues" evidence="1">
    <location>
        <begin position="95"/>
        <end position="104"/>
    </location>
</feature>
<evidence type="ECO:0008006" key="4">
    <source>
        <dbReference type="Google" id="ProtNLM"/>
    </source>
</evidence>
<feature type="region of interest" description="Disordered" evidence="1">
    <location>
        <begin position="835"/>
        <end position="938"/>
    </location>
</feature>
<accession>A0A1V6U1V9</accession>
<reference evidence="3" key="1">
    <citation type="journal article" date="2017" name="Nat. Microbiol.">
        <title>Global analysis of biosynthetic gene clusters reveals vast potential of secondary metabolite production in Penicillium species.</title>
        <authorList>
            <person name="Nielsen J.C."/>
            <person name="Grijseels S."/>
            <person name="Prigent S."/>
            <person name="Ji B."/>
            <person name="Dainat J."/>
            <person name="Nielsen K.F."/>
            <person name="Frisvad J.C."/>
            <person name="Workman M."/>
            <person name="Nielsen J."/>
        </authorList>
    </citation>
    <scope>NUCLEOTIDE SEQUENCE [LARGE SCALE GENOMIC DNA]</scope>
    <source>
        <strain evidence="3">IBT 14082</strain>
    </source>
</reference>
<proteinExistence type="predicted"/>
<comment type="caution">
    <text evidence="2">The sequence shown here is derived from an EMBL/GenBank/DDBJ whole genome shotgun (WGS) entry which is preliminary data.</text>
</comment>
<feature type="compositionally biased region" description="Basic and acidic residues" evidence="1">
    <location>
        <begin position="906"/>
        <end position="917"/>
    </location>
</feature>
<keyword evidence="3" id="KW-1185">Reference proteome</keyword>
<dbReference type="GO" id="GO:0033167">
    <property type="term" value="C:ARC complex"/>
    <property type="evidence" value="ECO:0007669"/>
    <property type="project" value="InterPro"/>
</dbReference>
<evidence type="ECO:0000313" key="3">
    <source>
        <dbReference type="Proteomes" id="UP000191342"/>
    </source>
</evidence>